<dbReference type="SMART" id="SM00421">
    <property type="entry name" value="HTH_LUXR"/>
    <property type="match status" value="1"/>
</dbReference>
<reference evidence="5" key="1">
    <citation type="journal article" date="2014" name="Int. J. Syst. Evol. Microbiol.">
        <title>Complete genome sequence of Corynebacterium casei LMG S-19264T (=DSM 44701T), isolated from a smear-ripened cheese.</title>
        <authorList>
            <consortium name="US DOE Joint Genome Institute (JGI-PGF)"/>
            <person name="Walter F."/>
            <person name="Albersmeier A."/>
            <person name="Kalinowski J."/>
            <person name="Ruckert C."/>
        </authorList>
    </citation>
    <scope>NUCLEOTIDE SEQUENCE</scope>
    <source>
        <strain evidence="5">JCM 1480</strain>
    </source>
</reference>
<evidence type="ECO:0000313" key="5">
    <source>
        <dbReference type="EMBL" id="GGL05043.1"/>
    </source>
</evidence>
<comment type="caution">
    <text evidence="5">The sequence shown here is derived from an EMBL/GenBank/DDBJ whole genome shotgun (WGS) entry which is preliminary data.</text>
</comment>
<proteinExistence type="predicted"/>
<dbReference type="PROSITE" id="PS00622">
    <property type="entry name" value="HTH_LUXR_1"/>
    <property type="match status" value="1"/>
</dbReference>
<accession>A0A8H9L167</accession>
<dbReference type="EMBL" id="BMOI01000010">
    <property type="protein sequence ID" value="GGL05043.1"/>
    <property type="molecule type" value="Genomic_DNA"/>
</dbReference>
<evidence type="ECO:0000256" key="3">
    <source>
        <dbReference type="SAM" id="MobiDB-lite"/>
    </source>
</evidence>
<dbReference type="GO" id="GO:0005524">
    <property type="term" value="F:ATP binding"/>
    <property type="evidence" value="ECO:0007669"/>
    <property type="project" value="UniProtKB-KW"/>
</dbReference>
<dbReference type="Gene3D" id="1.25.40.10">
    <property type="entry name" value="Tetratricopeptide repeat domain"/>
    <property type="match status" value="1"/>
</dbReference>
<reference evidence="5" key="2">
    <citation type="submission" date="2020-09" db="EMBL/GenBank/DDBJ databases">
        <authorList>
            <person name="Sun Q."/>
            <person name="Ohkuma M."/>
        </authorList>
    </citation>
    <scope>NUCLEOTIDE SEQUENCE</scope>
    <source>
        <strain evidence="5">JCM 1480</strain>
    </source>
</reference>
<dbReference type="PRINTS" id="PR00038">
    <property type="entry name" value="HTHLUXR"/>
</dbReference>
<feature type="domain" description="HTH luxR-type" evidence="4">
    <location>
        <begin position="808"/>
        <end position="869"/>
    </location>
</feature>
<dbReference type="InterPro" id="IPR016032">
    <property type="entry name" value="Sig_transdc_resp-reg_C-effctor"/>
</dbReference>
<dbReference type="Proteomes" id="UP000648535">
    <property type="component" value="Unassembled WGS sequence"/>
</dbReference>
<dbReference type="GO" id="GO:0005737">
    <property type="term" value="C:cytoplasm"/>
    <property type="evidence" value="ECO:0007669"/>
    <property type="project" value="TreeGrafter"/>
</dbReference>
<keyword evidence="2" id="KW-0067">ATP-binding</keyword>
<dbReference type="Pfam" id="PF00196">
    <property type="entry name" value="GerE"/>
    <property type="match status" value="1"/>
</dbReference>
<dbReference type="Gene3D" id="3.40.50.300">
    <property type="entry name" value="P-loop containing nucleotide triphosphate hydrolases"/>
    <property type="match status" value="1"/>
</dbReference>
<keyword evidence="1" id="KW-0547">Nucleotide-binding</keyword>
<dbReference type="SUPFAM" id="SSF46894">
    <property type="entry name" value="C-terminal effector domain of the bipartite response regulators"/>
    <property type="match status" value="1"/>
</dbReference>
<evidence type="ECO:0000256" key="2">
    <source>
        <dbReference type="ARBA" id="ARBA00022840"/>
    </source>
</evidence>
<sequence length="869" mass="94059">MTGMRGRTQHGRAERGHRSGPHRRPPARIAWPIARRHEEDRAVAVVAEHRWSVALVGAPGLGKTTAAERITDRVAGRDASGRTLVVPITAVAAGRSMPFDAVSGHFGELPTTLAELADEHQAEERLRSLGGADRDVLLRVDDADHLDAISARYVAWLVRHQDARLVLTCRDFTALPEPLRALWQDDLLERIDLAPLDLRETSDLIATALGAQLENASAERVHRATAGNPLYVREVVRAALASGALEQTASGWYWRGRVTASNSLADMYRTELGTLPEDLRDVVDIVALADPIPLPRLLALVAGGDIDRVVALGLVRMDSTEDGTAVVRPSHPLVGEVVRALVPVARRTMLFARANAFRTDRPEGAPPAARLRATLWSLECGVLPATEALLDAAEVAVRLQELESAVALTSAALRTSLPCTQRIAAHVLRSLAHSYSAGREAGRADAEAAWAIARDSDDVEDAAVIEACETLANIRQFHDDDVDAAVALTDQAVRRVGPAAAERLRLLRLAHLGWAGRFAEVRAEVDATGIVHAPTVPLGFLCLAPCAVMGLATAGRLDDAAALGRKALQTAVVNLEDAPWSVGEIVSVLHQVQVWRGDIADLLTEVPVRRSSPYLMYDFTLELIGDGNHAIGQRRWDDAIVAFSAACERYDIADHGGFAAYPWARLAMAYAYAGRLEEAAAALDRARTTPLRAMRITGEQVAVSIAWTEWILGNPEGPRHMDEVIERSTAAGSWTHVMYGHTLHYAIDLQAGRDDGPTLDRMRAAAERVDGPLAGAIVEYADAVRARDRPRVIVAQGVLASHGMAVSAGHTKPPLTNREYEVAKLAAEGLSNRRIAETLGLSVRTIDAHLSRVFQKWDLHARAELVELL</sequence>
<dbReference type="PANTHER" id="PTHR16305:SF35">
    <property type="entry name" value="TRANSCRIPTIONAL ACTIVATOR DOMAIN"/>
    <property type="match status" value="1"/>
</dbReference>
<evidence type="ECO:0000313" key="6">
    <source>
        <dbReference type="Proteomes" id="UP000648535"/>
    </source>
</evidence>
<dbReference type="PROSITE" id="PS50043">
    <property type="entry name" value="HTH_LUXR_2"/>
    <property type="match status" value="1"/>
</dbReference>
<dbReference type="InterPro" id="IPR000792">
    <property type="entry name" value="Tscrpt_reg_LuxR_C"/>
</dbReference>
<feature type="region of interest" description="Disordered" evidence="3">
    <location>
        <begin position="1"/>
        <end position="28"/>
    </location>
</feature>
<organism evidence="5 6">
    <name type="scientific">Curtobacterium luteum</name>
    <dbReference type="NCBI Taxonomy" id="33881"/>
    <lineage>
        <taxon>Bacteria</taxon>
        <taxon>Bacillati</taxon>
        <taxon>Actinomycetota</taxon>
        <taxon>Actinomycetes</taxon>
        <taxon>Micrococcales</taxon>
        <taxon>Microbacteriaceae</taxon>
        <taxon>Curtobacterium</taxon>
    </lineage>
</organism>
<dbReference type="PANTHER" id="PTHR16305">
    <property type="entry name" value="TESTICULAR SOLUBLE ADENYLYL CYCLASE"/>
    <property type="match status" value="1"/>
</dbReference>
<dbReference type="GO" id="GO:0004016">
    <property type="term" value="F:adenylate cyclase activity"/>
    <property type="evidence" value="ECO:0007669"/>
    <property type="project" value="TreeGrafter"/>
</dbReference>
<evidence type="ECO:0000259" key="4">
    <source>
        <dbReference type="PROSITE" id="PS50043"/>
    </source>
</evidence>
<dbReference type="InterPro" id="IPR036388">
    <property type="entry name" value="WH-like_DNA-bd_sf"/>
</dbReference>
<dbReference type="AlphaFoldDB" id="A0A8H9L167"/>
<dbReference type="CDD" id="cd06170">
    <property type="entry name" value="LuxR_C_like"/>
    <property type="match status" value="1"/>
</dbReference>
<dbReference type="InterPro" id="IPR027417">
    <property type="entry name" value="P-loop_NTPase"/>
</dbReference>
<dbReference type="Gene3D" id="1.10.10.10">
    <property type="entry name" value="Winged helix-like DNA-binding domain superfamily/Winged helix DNA-binding domain"/>
    <property type="match status" value="1"/>
</dbReference>
<dbReference type="GO" id="GO:0006355">
    <property type="term" value="P:regulation of DNA-templated transcription"/>
    <property type="evidence" value="ECO:0007669"/>
    <property type="project" value="InterPro"/>
</dbReference>
<gene>
    <name evidence="5" type="ORF">GCM10009769_23890</name>
</gene>
<dbReference type="InterPro" id="IPR011990">
    <property type="entry name" value="TPR-like_helical_dom_sf"/>
</dbReference>
<dbReference type="GO" id="GO:0003677">
    <property type="term" value="F:DNA binding"/>
    <property type="evidence" value="ECO:0007669"/>
    <property type="project" value="InterPro"/>
</dbReference>
<evidence type="ECO:0000256" key="1">
    <source>
        <dbReference type="ARBA" id="ARBA00022741"/>
    </source>
</evidence>
<protein>
    <submittedName>
        <fullName evidence="5">LuxR family transcriptional regulator</fullName>
    </submittedName>
</protein>
<name>A0A8H9L167_9MICO</name>
<dbReference type="SUPFAM" id="SSF52540">
    <property type="entry name" value="P-loop containing nucleoside triphosphate hydrolases"/>
    <property type="match status" value="1"/>
</dbReference>